<name>A0A2B4RTP9_STYPI</name>
<dbReference type="InterPro" id="IPR011050">
    <property type="entry name" value="Pectin_lyase_fold/virulence"/>
</dbReference>
<organism evidence="2 3">
    <name type="scientific">Stylophora pistillata</name>
    <name type="common">Smooth cauliflower coral</name>
    <dbReference type="NCBI Taxonomy" id="50429"/>
    <lineage>
        <taxon>Eukaryota</taxon>
        <taxon>Metazoa</taxon>
        <taxon>Cnidaria</taxon>
        <taxon>Anthozoa</taxon>
        <taxon>Hexacorallia</taxon>
        <taxon>Scleractinia</taxon>
        <taxon>Astrocoeniina</taxon>
        <taxon>Pocilloporidae</taxon>
        <taxon>Stylophora</taxon>
    </lineage>
</organism>
<gene>
    <name evidence="2" type="ORF">AWC38_SpisGene15864</name>
</gene>
<accession>A0A2B4RTP9</accession>
<evidence type="ECO:0000313" key="3">
    <source>
        <dbReference type="Proteomes" id="UP000225706"/>
    </source>
</evidence>
<comment type="caution">
    <text evidence="2">The sequence shown here is derived from an EMBL/GenBank/DDBJ whole genome shotgun (WGS) entry which is preliminary data.</text>
</comment>
<reference evidence="3" key="1">
    <citation type="journal article" date="2017" name="bioRxiv">
        <title>Comparative analysis of the genomes of Stylophora pistillata and Acropora digitifera provides evidence for extensive differences between species of corals.</title>
        <authorList>
            <person name="Voolstra C.R."/>
            <person name="Li Y."/>
            <person name="Liew Y.J."/>
            <person name="Baumgarten S."/>
            <person name="Zoccola D."/>
            <person name="Flot J.-F."/>
            <person name="Tambutte S."/>
            <person name="Allemand D."/>
            <person name="Aranda M."/>
        </authorList>
    </citation>
    <scope>NUCLEOTIDE SEQUENCE [LARGE SCALE GENOMIC DNA]</scope>
</reference>
<dbReference type="SUPFAM" id="SSF51126">
    <property type="entry name" value="Pectin lyase-like"/>
    <property type="match status" value="2"/>
</dbReference>
<protein>
    <submittedName>
        <fullName evidence="2">Uncharacterized protein</fullName>
    </submittedName>
</protein>
<keyword evidence="1" id="KW-0812">Transmembrane</keyword>
<proteinExistence type="predicted"/>
<dbReference type="Proteomes" id="UP000225706">
    <property type="component" value="Unassembled WGS sequence"/>
</dbReference>
<keyword evidence="3" id="KW-1185">Reference proteome</keyword>
<sequence>MEGATLPNVYVTRHGIDSETCGSRSQPCKSIVQAIERVSFGGFIYLDGQGTTEHPYDCSSCNTSVACHHGIHVTKSLTIKGTFFPHVFCVKGFHFQWTVDEQQTLTFELSGIHFWQTPFTCKDCSSIVIHNCSFRNTARNFIIETQNISYVQLVVQGDSVFHNNSQCFELLLFDSGGKQNRFLEVNITNTNFEENGLYGQKDKRGGMKIMSVAKMVLNPVYISIFCRKTKFFSNRGPFISVNVPTAVTNETYRDVELRYNGFHPKDFFLNLEPEVPPHERSLFFSLSWETRAKFIGLNCLDNKNVLCIQVVSPIADIDIQDSQFRYLQATRCKGSSLSLAAYINASLRITNSFFYKNTAYTGGSLFVKAPKDFLKIDLANVTFSHCRAKIGCVIFIGTTKIRNQSDAHNLFLNFRNVTVERWKGLNHKCVAVEVLLKNGNIDIERSTFKRKTRTTVGGALRVITTYGKTNVTISKCIFEDIAVIARQGTFLQILAGSGNAGMAMISDSLIVSNLRKKKALMISPKYRIKLVNVTLNSFKIGLHIESSPPKNCSFPIDIIIENCSFLDKIYDAIFVLFDPTSVKLLIRNTHFISSNDTVQIYQSKKNYAIHLNIPPLKNIMSSKAVVELENNIFHFRPPSYFSLLFEGKKNVPIRRSHFRNCISAHGRQWINKDSGYLYQKVTGAISVLLSPDKPQRLGCVNSNSSQEVHPSWNYSSRVLFEDTIFEENFGVAVGAVYISNGFTIFRRCIFRDNFGVQQAGHVYSTYGTGRIDFLDCLFFRTKQDVTISNVTTSKTGTFIYSQTAGPLKLVNTSMISLIANRSTYPILDISSGGFVDMDENCEIKCSEGQNLLFENNTHFLYTEKNKRSCVLNVTVMKYSCRSCPPGYYGLKKGMSRGLAVTPFVHCLPCPFGAICIENNIAAKPNFWGYQTSGHPQSLEFLACPEDYCPSTTTKYYNSCQGNRNGTLCGQCAKGFTETLFSTECRNSTECSHFTVWIVTMVLTIALALYLLKKPPIL</sequence>
<dbReference type="EMBL" id="LSMT01000347">
    <property type="protein sequence ID" value="PFX19727.1"/>
    <property type="molecule type" value="Genomic_DNA"/>
</dbReference>
<keyword evidence="1" id="KW-1133">Transmembrane helix</keyword>
<evidence type="ECO:0000313" key="2">
    <source>
        <dbReference type="EMBL" id="PFX19727.1"/>
    </source>
</evidence>
<feature type="transmembrane region" description="Helical" evidence="1">
    <location>
        <begin position="993"/>
        <end position="1011"/>
    </location>
</feature>
<dbReference type="OrthoDB" id="5989844at2759"/>
<keyword evidence="1" id="KW-0472">Membrane</keyword>
<evidence type="ECO:0000256" key="1">
    <source>
        <dbReference type="SAM" id="Phobius"/>
    </source>
</evidence>
<dbReference type="AlphaFoldDB" id="A0A2B4RTP9"/>